<gene>
    <name evidence="2" type="ORF">NDU88_002205</name>
</gene>
<evidence type="ECO:0000313" key="3">
    <source>
        <dbReference type="Proteomes" id="UP001066276"/>
    </source>
</evidence>
<dbReference type="AlphaFoldDB" id="A0AAV7M7H2"/>
<keyword evidence="3" id="KW-1185">Reference proteome</keyword>
<name>A0AAV7M7H2_PLEWA</name>
<dbReference type="Proteomes" id="UP001066276">
    <property type="component" value="Chromosome 10"/>
</dbReference>
<sequence length="175" mass="19391">MSGPSATPSRPRKEQTKSGEKGLALRARRARRGGDCVGSPTGKWRGALRSARRAPPLCREGHLASHVPLGLLCCRPEGAHSTEMLQAQQRKKKQDRRQRSGPAAPRGACVPGIAHVPRFQAARAMFPSEGNTAQEPEGQEPPPKKYIYIYIPSTFKRVKDPNKEGRRPWKDKKIK</sequence>
<feature type="region of interest" description="Disordered" evidence="1">
    <location>
        <begin position="1"/>
        <end position="54"/>
    </location>
</feature>
<comment type="caution">
    <text evidence="2">The sequence shown here is derived from an EMBL/GenBank/DDBJ whole genome shotgun (WGS) entry which is preliminary data.</text>
</comment>
<feature type="compositionally biased region" description="Basic and acidic residues" evidence="1">
    <location>
        <begin position="11"/>
        <end position="20"/>
    </location>
</feature>
<evidence type="ECO:0000313" key="2">
    <source>
        <dbReference type="EMBL" id="KAJ1097078.1"/>
    </source>
</evidence>
<reference evidence="2" key="1">
    <citation type="journal article" date="2022" name="bioRxiv">
        <title>Sequencing and chromosome-scale assembly of the giantPleurodeles waltlgenome.</title>
        <authorList>
            <person name="Brown T."/>
            <person name="Elewa A."/>
            <person name="Iarovenko S."/>
            <person name="Subramanian E."/>
            <person name="Araus A.J."/>
            <person name="Petzold A."/>
            <person name="Susuki M."/>
            <person name="Suzuki K.-i.T."/>
            <person name="Hayashi T."/>
            <person name="Toyoda A."/>
            <person name="Oliveira C."/>
            <person name="Osipova E."/>
            <person name="Leigh N.D."/>
            <person name="Simon A."/>
            <person name="Yun M.H."/>
        </authorList>
    </citation>
    <scope>NUCLEOTIDE SEQUENCE</scope>
    <source>
        <strain evidence="2">20211129_DDA</strain>
        <tissue evidence="2">Liver</tissue>
    </source>
</reference>
<accession>A0AAV7M7H2</accession>
<proteinExistence type="predicted"/>
<evidence type="ECO:0000256" key="1">
    <source>
        <dbReference type="SAM" id="MobiDB-lite"/>
    </source>
</evidence>
<dbReference type="EMBL" id="JANPWB010000014">
    <property type="protein sequence ID" value="KAJ1097078.1"/>
    <property type="molecule type" value="Genomic_DNA"/>
</dbReference>
<feature type="region of interest" description="Disordered" evidence="1">
    <location>
        <begin position="82"/>
        <end position="144"/>
    </location>
</feature>
<organism evidence="2 3">
    <name type="scientific">Pleurodeles waltl</name>
    <name type="common">Iberian ribbed newt</name>
    <dbReference type="NCBI Taxonomy" id="8319"/>
    <lineage>
        <taxon>Eukaryota</taxon>
        <taxon>Metazoa</taxon>
        <taxon>Chordata</taxon>
        <taxon>Craniata</taxon>
        <taxon>Vertebrata</taxon>
        <taxon>Euteleostomi</taxon>
        <taxon>Amphibia</taxon>
        <taxon>Batrachia</taxon>
        <taxon>Caudata</taxon>
        <taxon>Salamandroidea</taxon>
        <taxon>Salamandridae</taxon>
        <taxon>Pleurodelinae</taxon>
        <taxon>Pleurodeles</taxon>
    </lineage>
</organism>
<protein>
    <submittedName>
        <fullName evidence="2">Uncharacterized protein</fullName>
    </submittedName>
</protein>